<comment type="caution">
    <text evidence="6">The sequence shown here is derived from an EMBL/GenBank/DDBJ whole genome shotgun (WGS) entry which is preliminary data.</text>
</comment>
<feature type="compositionally biased region" description="Basic and acidic residues" evidence="4">
    <location>
        <begin position="122"/>
        <end position="134"/>
    </location>
</feature>
<feature type="region of interest" description="Disordered" evidence="4">
    <location>
        <begin position="119"/>
        <end position="144"/>
    </location>
</feature>
<keyword evidence="3" id="KW-0378">Hydrolase</keyword>
<dbReference type="InterPro" id="IPR006433">
    <property type="entry name" value="Prohead_protease"/>
</dbReference>
<dbReference type="InterPro" id="IPR054613">
    <property type="entry name" value="Peptidase_S78_dom"/>
</dbReference>
<protein>
    <recommendedName>
        <fullName evidence="5">Prohead serine protease domain-containing protein</fullName>
    </recommendedName>
</protein>
<proteinExistence type="predicted"/>
<sequence length="157" mass="17691">IKPGAFSKTLKDGTDIFAVWNHDTSAVLGRRKNGTLQLLEDDHGLHIEISPPDTPTAQEVRELIRQGFVDKMSFCFDVVKEVWTDNGDEGVDLREIKEVKLYEVSPVLFPAYDGTTVTARGCKPERPRELKQKAEPGPAPHSLDIKRRRLDVLLKQT</sequence>
<dbReference type="AlphaFoldDB" id="X0SJJ7"/>
<evidence type="ECO:0000256" key="2">
    <source>
        <dbReference type="ARBA" id="ARBA00022670"/>
    </source>
</evidence>
<accession>X0SJJ7</accession>
<evidence type="ECO:0000259" key="5">
    <source>
        <dbReference type="Pfam" id="PF04586"/>
    </source>
</evidence>
<dbReference type="Pfam" id="PF04586">
    <property type="entry name" value="Peptidase_S78"/>
    <property type="match status" value="1"/>
</dbReference>
<reference evidence="6" key="1">
    <citation type="journal article" date="2014" name="Front. Microbiol.">
        <title>High frequency of phylogenetically diverse reductive dehalogenase-homologous genes in deep subseafloor sedimentary metagenomes.</title>
        <authorList>
            <person name="Kawai M."/>
            <person name="Futagami T."/>
            <person name="Toyoda A."/>
            <person name="Takaki Y."/>
            <person name="Nishi S."/>
            <person name="Hori S."/>
            <person name="Arai W."/>
            <person name="Tsubouchi T."/>
            <person name="Morono Y."/>
            <person name="Uchiyama I."/>
            <person name="Ito T."/>
            <person name="Fujiyama A."/>
            <person name="Inagaki F."/>
            <person name="Takami H."/>
        </authorList>
    </citation>
    <scope>NUCLEOTIDE SEQUENCE</scope>
    <source>
        <strain evidence="6">Expedition CK06-06</strain>
    </source>
</reference>
<gene>
    <name evidence="6" type="ORF">S01H1_05668</name>
</gene>
<feature type="non-terminal residue" evidence="6">
    <location>
        <position position="1"/>
    </location>
</feature>
<keyword evidence="1" id="KW-1188">Viral release from host cell</keyword>
<dbReference type="NCBIfam" id="TIGR01543">
    <property type="entry name" value="proheadase_HK97"/>
    <property type="match status" value="1"/>
</dbReference>
<feature type="domain" description="Prohead serine protease" evidence="5">
    <location>
        <begin position="1"/>
        <end position="119"/>
    </location>
</feature>
<organism evidence="6">
    <name type="scientific">marine sediment metagenome</name>
    <dbReference type="NCBI Taxonomy" id="412755"/>
    <lineage>
        <taxon>unclassified sequences</taxon>
        <taxon>metagenomes</taxon>
        <taxon>ecological metagenomes</taxon>
    </lineage>
</organism>
<keyword evidence="2" id="KW-0645">Protease</keyword>
<dbReference type="EMBL" id="BARS01002951">
    <property type="protein sequence ID" value="GAF75291.1"/>
    <property type="molecule type" value="Genomic_DNA"/>
</dbReference>
<name>X0SJJ7_9ZZZZ</name>
<evidence type="ECO:0000313" key="6">
    <source>
        <dbReference type="EMBL" id="GAF75291.1"/>
    </source>
</evidence>
<dbReference type="GO" id="GO:0008233">
    <property type="term" value="F:peptidase activity"/>
    <property type="evidence" value="ECO:0007669"/>
    <property type="project" value="UniProtKB-KW"/>
</dbReference>
<dbReference type="GO" id="GO:0006508">
    <property type="term" value="P:proteolysis"/>
    <property type="evidence" value="ECO:0007669"/>
    <property type="project" value="UniProtKB-KW"/>
</dbReference>
<evidence type="ECO:0000256" key="1">
    <source>
        <dbReference type="ARBA" id="ARBA00022612"/>
    </source>
</evidence>
<evidence type="ECO:0000256" key="4">
    <source>
        <dbReference type="SAM" id="MobiDB-lite"/>
    </source>
</evidence>
<evidence type="ECO:0000256" key="3">
    <source>
        <dbReference type="ARBA" id="ARBA00022801"/>
    </source>
</evidence>